<evidence type="ECO:0000313" key="5">
    <source>
        <dbReference type="EMBL" id="TGN17650.1"/>
    </source>
</evidence>
<dbReference type="InterPro" id="IPR051685">
    <property type="entry name" value="Ycf3/AcsC/BcsC/TPR_MFPF"/>
</dbReference>
<protein>
    <submittedName>
        <fullName evidence="5">Uncharacterized protein</fullName>
    </submittedName>
</protein>
<feature type="repeat" description="TPR" evidence="3">
    <location>
        <begin position="199"/>
        <end position="232"/>
    </location>
</feature>
<name>A0A4R9LZR2_9LEPT</name>
<accession>A0A4R9LZR2</accession>
<keyword evidence="4" id="KW-0472">Membrane</keyword>
<dbReference type="PANTHER" id="PTHR44943">
    <property type="entry name" value="CELLULOSE SYNTHASE OPERON PROTEIN C"/>
    <property type="match status" value="1"/>
</dbReference>
<dbReference type="OrthoDB" id="1489995at2"/>
<feature type="transmembrane region" description="Helical" evidence="4">
    <location>
        <begin position="259"/>
        <end position="277"/>
    </location>
</feature>
<evidence type="ECO:0000256" key="2">
    <source>
        <dbReference type="ARBA" id="ARBA00022803"/>
    </source>
</evidence>
<evidence type="ECO:0000256" key="3">
    <source>
        <dbReference type="PROSITE-ProRule" id="PRU00339"/>
    </source>
</evidence>
<dbReference type="PROSITE" id="PS50005">
    <property type="entry name" value="TPR"/>
    <property type="match status" value="1"/>
</dbReference>
<dbReference type="AlphaFoldDB" id="A0A4R9LZR2"/>
<evidence type="ECO:0000313" key="6">
    <source>
        <dbReference type="Proteomes" id="UP000298058"/>
    </source>
</evidence>
<sequence>METRDFLQFSGNFHYDHRLYDRKGLSMSSDKYDRLDQISNLIAIKRFDEAMRICETELSYQPDDTDFLYHKARCLILKDNWAEAEIITQSVLNQSPESAPFLLLQFSIFKQNKQFREAEEILLSLLKNYPEDADLYAEYAILLIQNFHLDKARKLIQEGFRLDPENSEIMIANCLLSMTEGKTPEHSLSKLISEHPDHQNTCILLGNHLIEEGKYSQAFSIFQSLFLVNPDDTETKDILIRLKVKKSPFSWILYPLNRFKNIGIIFFWAFFIGATYGLKKLGYTTASGIISMIWIVYCIYSWIVPSALRFWYQKRGF</sequence>
<evidence type="ECO:0000256" key="4">
    <source>
        <dbReference type="SAM" id="Phobius"/>
    </source>
</evidence>
<keyword evidence="6" id="KW-1185">Reference proteome</keyword>
<keyword evidence="4" id="KW-1133">Transmembrane helix</keyword>
<dbReference type="InterPro" id="IPR011990">
    <property type="entry name" value="TPR-like_helical_dom_sf"/>
</dbReference>
<dbReference type="Pfam" id="PF14559">
    <property type="entry name" value="TPR_19"/>
    <property type="match status" value="2"/>
</dbReference>
<keyword evidence="2 3" id="KW-0802">TPR repeat</keyword>
<dbReference type="SUPFAM" id="SSF48452">
    <property type="entry name" value="TPR-like"/>
    <property type="match status" value="1"/>
</dbReference>
<proteinExistence type="predicted"/>
<dbReference type="EMBL" id="RQHW01000065">
    <property type="protein sequence ID" value="TGN17650.1"/>
    <property type="molecule type" value="Genomic_DNA"/>
</dbReference>
<comment type="caution">
    <text evidence="5">The sequence shown here is derived from an EMBL/GenBank/DDBJ whole genome shotgun (WGS) entry which is preliminary data.</text>
</comment>
<keyword evidence="1" id="KW-0677">Repeat</keyword>
<feature type="transmembrane region" description="Helical" evidence="4">
    <location>
        <begin position="289"/>
        <end position="312"/>
    </location>
</feature>
<evidence type="ECO:0000256" key="1">
    <source>
        <dbReference type="ARBA" id="ARBA00022737"/>
    </source>
</evidence>
<dbReference type="Gene3D" id="1.25.40.10">
    <property type="entry name" value="Tetratricopeptide repeat domain"/>
    <property type="match status" value="1"/>
</dbReference>
<dbReference type="PANTHER" id="PTHR44943:SF8">
    <property type="entry name" value="TPR REPEAT-CONTAINING PROTEIN MJ0263"/>
    <property type="match status" value="1"/>
</dbReference>
<reference evidence="5" key="1">
    <citation type="journal article" date="2019" name="PLoS Negl. Trop. Dis.">
        <title>Revisiting the worldwide diversity of Leptospira species in the environment.</title>
        <authorList>
            <person name="Vincent A.T."/>
            <person name="Schiettekatte O."/>
            <person name="Bourhy P."/>
            <person name="Veyrier F.J."/>
            <person name="Picardeau M."/>
        </authorList>
    </citation>
    <scope>NUCLEOTIDE SEQUENCE [LARGE SCALE GENOMIC DNA]</scope>
    <source>
        <strain evidence="5">201300427</strain>
    </source>
</reference>
<dbReference type="InterPro" id="IPR019734">
    <property type="entry name" value="TPR_rpt"/>
</dbReference>
<organism evidence="5 6">
    <name type="scientific">Leptospira idonii</name>
    <dbReference type="NCBI Taxonomy" id="1193500"/>
    <lineage>
        <taxon>Bacteria</taxon>
        <taxon>Pseudomonadati</taxon>
        <taxon>Spirochaetota</taxon>
        <taxon>Spirochaetia</taxon>
        <taxon>Leptospirales</taxon>
        <taxon>Leptospiraceae</taxon>
        <taxon>Leptospira</taxon>
    </lineage>
</organism>
<gene>
    <name evidence="5" type="ORF">EHS15_16630</name>
</gene>
<dbReference type="Proteomes" id="UP000298058">
    <property type="component" value="Unassembled WGS sequence"/>
</dbReference>
<keyword evidence="4" id="KW-0812">Transmembrane</keyword>